<organism evidence="2 3">
    <name type="scientific">Hymenobacter cavernae</name>
    <dbReference type="NCBI Taxonomy" id="2044852"/>
    <lineage>
        <taxon>Bacteria</taxon>
        <taxon>Pseudomonadati</taxon>
        <taxon>Bacteroidota</taxon>
        <taxon>Cytophagia</taxon>
        <taxon>Cytophagales</taxon>
        <taxon>Hymenobacteraceae</taxon>
        <taxon>Hymenobacter</taxon>
    </lineage>
</organism>
<evidence type="ECO:0000259" key="1">
    <source>
        <dbReference type="Pfam" id="PF18962"/>
    </source>
</evidence>
<keyword evidence="3" id="KW-1185">Reference proteome</keyword>
<dbReference type="InterPro" id="IPR013783">
    <property type="entry name" value="Ig-like_fold"/>
</dbReference>
<dbReference type="Gene3D" id="2.60.40.10">
    <property type="entry name" value="Immunoglobulins"/>
    <property type="match status" value="1"/>
</dbReference>
<dbReference type="InterPro" id="IPR026444">
    <property type="entry name" value="Secre_tail"/>
</dbReference>
<protein>
    <recommendedName>
        <fullName evidence="1">Secretion system C-terminal sorting domain-containing protein</fullName>
    </recommendedName>
</protein>
<name>A0ABQ1URZ6_9BACT</name>
<reference evidence="3" key="1">
    <citation type="journal article" date="2019" name="Int. J. Syst. Evol. Microbiol.">
        <title>The Global Catalogue of Microorganisms (GCM) 10K type strain sequencing project: providing services to taxonomists for standard genome sequencing and annotation.</title>
        <authorList>
            <consortium name="The Broad Institute Genomics Platform"/>
            <consortium name="The Broad Institute Genome Sequencing Center for Infectious Disease"/>
            <person name="Wu L."/>
            <person name="Ma J."/>
        </authorList>
    </citation>
    <scope>NUCLEOTIDE SEQUENCE [LARGE SCALE GENOMIC DNA]</scope>
    <source>
        <strain evidence="3">CGMCC 1.15197</strain>
    </source>
</reference>
<gene>
    <name evidence="2" type="ORF">GCM10011383_39110</name>
</gene>
<accession>A0ABQ1URZ6</accession>
<sequence>MLMVSSGLKCYRAFEFARYVLLALSLLLYSIPSGAQSIGPRKWDKGANTDNFFDPANWDNDQVPADGEDVVLDHQFFLGDYNVVFPAGSAPKTLNSLTINPGSGDSIRVEVPSTNTTALALTLTGVGGKALSIYDKGVFTNASGANGGTIVEIAGTAGTLFIYNGGTYRHYSTSTHASVAENISTAAGTENGNWVFRRSSTTLSLSNRSYPNLILRCPSNQAATNYGGSGSGVLTIRGNLIIASKATFAPTMTGEVRIAGNVVIQGGMRFAPSGTPGTGTLTLNGQTAQTISGPPFGATATSASYLSPGVTLKVNNTAGVTLLAPMIVNGTLELVNGLLNTDGTNLVTLANNATGGSSTSFVNGPVARVATIAGAVVFPVGRIDASGAAYRPLTLNIATLAVPTTFTAVQQEGTFDATNLNGDLKRVSQIRSFQITPAPVPTAGQFLGSITLSFGTDDVVTNPEANSLVIAKNSGSGWESIGHAASTGTFNKGETVAGTLTSTQFTSFSQFALGNTEAAANQNPLPITLTSFTAVRRDVGTFLRWTTATEKDNNRFEVQRSINGKDFKVIDIVPGQRKSSQMTVYTSFDVTAPNTLAYYRLRQVDEDGTASFSPIVAVQPALSETLIFPNPASSYLSFQTRATKVHYRIFNSMSQVVLSGEAAGGREVIDVRSLRDGIYYLELRMEAGCTIHRFEKQP</sequence>
<evidence type="ECO:0000313" key="3">
    <source>
        <dbReference type="Proteomes" id="UP000632273"/>
    </source>
</evidence>
<dbReference type="Proteomes" id="UP000632273">
    <property type="component" value="Unassembled WGS sequence"/>
</dbReference>
<feature type="domain" description="Secretion system C-terminal sorting" evidence="1">
    <location>
        <begin position="627"/>
        <end position="688"/>
    </location>
</feature>
<proteinExistence type="predicted"/>
<dbReference type="Pfam" id="PF18962">
    <property type="entry name" value="Por_Secre_tail"/>
    <property type="match status" value="1"/>
</dbReference>
<evidence type="ECO:0000313" key="2">
    <source>
        <dbReference type="EMBL" id="GGF23641.1"/>
    </source>
</evidence>
<comment type="caution">
    <text evidence="2">The sequence shown here is derived from an EMBL/GenBank/DDBJ whole genome shotgun (WGS) entry which is preliminary data.</text>
</comment>
<dbReference type="EMBL" id="BMHT01000008">
    <property type="protein sequence ID" value="GGF23641.1"/>
    <property type="molecule type" value="Genomic_DNA"/>
</dbReference>